<feature type="compositionally biased region" description="Low complexity" evidence="1">
    <location>
        <begin position="57"/>
        <end position="72"/>
    </location>
</feature>
<gene>
    <name evidence="2" type="ORF">F511_16305</name>
</gene>
<evidence type="ECO:0000313" key="3">
    <source>
        <dbReference type="Proteomes" id="UP000250235"/>
    </source>
</evidence>
<feature type="region of interest" description="Disordered" evidence="1">
    <location>
        <begin position="30"/>
        <end position="105"/>
    </location>
</feature>
<name>A0A2Z7B9K5_9LAMI</name>
<dbReference type="OrthoDB" id="910478at2759"/>
<sequence length="524" mass="56465">MDHGRESKNVMKANTNAIHKKCDSFAPLISLVDSDHGSGSQPESEINLEEVEISVQSPDSSGKSSTSSNSSSGDFFHVIPHTLPRSHPSNGIPKPNARIKQSYEKDKVDVSSEALYRLEESIFDSPESTSQFSDITHESLWPQMSPTQSPFLQVMERPGNSEPGRIPASIFSKPASPMEWSVASNESLFSIHIGNRSFRGYPSKMGKDLYRSGELLKSEEPFNLNQINQSGELYDSGELYQSEEPFKSGDPKRAGGLSGSELNSSASKEVQHDDNIDMANNLSQKWNPRAKGAIDAPLNVVSNAHINQGGINFEETKDSVSANRLPDRSEAIVESVTFPKRNPHVPHVILLIVDSSSAPANALAVAVNCQISLANGGRVAVAAPGNRAGQAATGNCVPLSEVVAASFQTFQAAVVGVHHGQAAVVSVHHGQAAAVNASVLIAVACSAAIGNINRKIPVMILPTLWLTRGWRIQSRLRHHPVNLALVFHVIPAHSAVEKVNIYLALSVMRCHLVLFVGLICDALR</sequence>
<organism evidence="2 3">
    <name type="scientific">Dorcoceras hygrometricum</name>
    <dbReference type="NCBI Taxonomy" id="472368"/>
    <lineage>
        <taxon>Eukaryota</taxon>
        <taxon>Viridiplantae</taxon>
        <taxon>Streptophyta</taxon>
        <taxon>Embryophyta</taxon>
        <taxon>Tracheophyta</taxon>
        <taxon>Spermatophyta</taxon>
        <taxon>Magnoliopsida</taxon>
        <taxon>eudicotyledons</taxon>
        <taxon>Gunneridae</taxon>
        <taxon>Pentapetalae</taxon>
        <taxon>asterids</taxon>
        <taxon>lamiids</taxon>
        <taxon>Lamiales</taxon>
        <taxon>Gesneriaceae</taxon>
        <taxon>Didymocarpoideae</taxon>
        <taxon>Trichosporeae</taxon>
        <taxon>Loxocarpinae</taxon>
        <taxon>Dorcoceras</taxon>
    </lineage>
</organism>
<evidence type="ECO:0000256" key="1">
    <source>
        <dbReference type="SAM" id="MobiDB-lite"/>
    </source>
</evidence>
<reference evidence="2 3" key="1">
    <citation type="journal article" date="2015" name="Proc. Natl. Acad. Sci. U.S.A.">
        <title>The resurrection genome of Boea hygrometrica: A blueprint for survival of dehydration.</title>
        <authorList>
            <person name="Xiao L."/>
            <person name="Yang G."/>
            <person name="Zhang L."/>
            <person name="Yang X."/>
            <person name="Zhao S."/>
            <person name="Ji Z."/>
            <person name="Zhou Q."/>
            <person name="Hu M."/>
            <person name="Wang Y."/>
            <person name="Chen M."/>
            <person name="Xu Y."/>
            <person name="Jin H."/>
            <person name="Xiao X."/>
            <person name="Hu G."/>
            <person name="Bao F."/>
            <person name="Hu Y."/>
            <person name="Wan P."/>
            <person name="Li L."/>
            <person name="Deng X."/>
            <person name="Kuang T."/>
            <person name="Xiang C."/>
            <person name="Zhu J.K."/>
            <person name="Oliver M.J."/>
            <person name="He Y."/>
        </authorList>
    </citation>
    <scope>NUCLEOTIDE SEQUENCE [LARGE SCALE GENOMIC DNA]</scope>
    <source>
        <strain evidence="3">cv. XS01</strain>
    </source>
</reference>
<dbReference type="PANTHER" id="PTHR33673:SF36">
    <property type="entry name" value="MYB-LIKE PROTEIN Q"/>
    <property type="match status" value="1"/>
</dbReference>
<feature type="compositionally biased region" description="Basic and acidic residues" evidence="1">
    <location>
        <begin position="244"/>
        <end position="253"/>
    </location>
</feature>
<protein>
    <submittedName>
        <fullName evidence="2">Uncharacterized protein</fullName>
    </submittedName>
</protein>
<dbReference type="AlphaFoldDB" id="A0A2Z7B9K5"/>
<feature type="region of interest" description="Disordered" evidence="1">
    <location>
        <begin position="242"/>
        <end position="274"/>
    </location>
</feature>
<accession>A0A2Z7B9K5</accession>
<proteinExistence type="predicted"/>
<dbReference type="PANTHER" id="PTHR33673">
    <property type="entry name" value="SUPPRESSOR SRP40-LIKE PROTEIN"/>
    <property type="match status" value="1"/>
</dbReference>
<dbReference type="Proteomes" id="UP000250235">
    <property type="component" value="Unassembled WGS sequence"/>
</dbReference>
<evidence type="ECO:0000313" key="2">
    <source>
        <dbReference type="EMBL" id="KZV30952.1"/>
    </source>
</evidence>
<keyword evidence="3" id="KW-1185">Reference proteome</keyword>
<dbReference type="EMBL" id="KV007769">
    <property type="protein sequence ID" value="KZV30952.1"/>
    <property type="molecule type" value="Genomic_DNA"/>
</dbReference>